<dbReference type="SUPFAM" id="SSF88723">
    <property type="entry name" value="PIN domain-like"/>
    <property type="match status" value="1"/>
</dbReference>
<dbReference type="AlphaFoldDB" id="A0A4Y8Q1Q9"/>
<organism evidence="1 2">
    <name type="scientific">Paenibacillus athensensis</name>
    <dbReference type="NCBI Taxonomy" id="1967502"/>
    <lineage>
        <taxon>Bacteria</taxon>
        <taxon>Bacillati</taxon>
        <taxon>Bacillota</taxon>
        <taxon>Bacilli</taxon>
        <taxon>Bacillales</taxon>
        <taxon>Paenibacillaceae</taxon>
        <taxon>Paenibacillus</taxon>
    </lineage>
</organism>
<evidence type="ECO:0000313" key="1">
    <source>
        <dbReference type="EMBL" id="TFE86724.1"/>
    </source>
</evidence>
<dbReference type="InterPro" id="IPR029060">
    <property type="entry name" value="PIN-like_dom_sf"/>
</dbReference>
<name>A0A4Y8Q1Q9_9BACL</name>
<protein>
    <recommendedName>
        <fullName evidence="3">PIN domain-containing protein</fullName>
    </recommendedName>
</protein>
<comment type="caution">
    <text evidence="1">The sequence shown here is derived from an EMBL/GenBank/DDBJ whole genome shotgun (WGS) entry which is preliminary data.</text>
</comment>
<evidence type="ECO:0000313" key="2">
    <source>
        <dbReference type="Proteomes" id="UP000298246"/>
    </source>
</evidence>
<accession>A0A4Y8Q1Q9</accession>
<evidence type="ECO:0008006" key="3">
    <source>
        <dbReference type="Google" id="ProtNLM"/>
    </source>
</evidence>
<proteinExistence type="predicted"/>
<gene>
    <name evidence="1" type="ORF">B5M42_13935</name>
</gene>
<sequence length="146" mass="16804">MTIASNEPLVRILCDTNVLVSAFILRSEQLVSYLDNLINQHENGWIEFVIPKAVQAELYGILRAGRIQSRKKAITLSHEQIMYLLEPYLGVLFDRDYWLVWTIMIGRKGRHIKGCLLSSWSKNTDGMIGDRLTLKKICGIRLSIWV</sequence>
<dbReference type="Proteomes" id="UP000298246">
    <property type="component" value="Unassembled WGS sequence"/>
</dbReference>
<keyword evidence="2" id="KW-1185">Reference proteome</keyword>
<reference evidence="1 2" key="1">
    <citation type="submission" date="2017-03" db="EMBL/GenBank/DDBJ databases">
        <title>Isolation of Levoglucosan Utilizing Bacteria.</title>
        <authorList>
            <person name="Arya A.S."/>
        </authorList>
    </citation>
    <scope>NUCLEOTIDE SEQUENCE [LARGE SCALE GENOMIC DNA]</scope>
    <source>
        <strain evidence="1 2">MEC069</strain>
    </source>
</reference>
<dbReference type="EMBL" id="MYFO01000017">
    <property type="protein sequence ID" value="TFE86724.1"/>
    <property type="molecule type" value="Genomic_DNA"/>
</dbReference>